<dbReference type="PRINTS" id="PR00033">
    <property type="entry name" value="HTHASNC"/>
</dbReference>
<sequence>MNDSEGVDGIDRAILELLIQDGRRTVTDIAQRVNMSPSPVKRRIDRLERLGVIVGYTTVVDHSRLGATFEAFTELRFTGDTDVESITAAVTAVPEVVEVFTTAGDPDALVRVRVGSVQHLRQVIDQIRRGGSVIGTKTLMVLGTWRRSP</sequence>
<gene>
    <name evidence="5" type="ORF">GCM10010246_13780</name>
</gene>
<evidence type="ECO:0000259" key="4">
    <source>
        <dbReference type="PROSITE" id="PS50956"/>
    </source>
</evidence>
<reference evidence="6" key="1">
    <citation type="journal article" date="2019" name="Int. J. Syst. Evol. Microbiol.">
        <title>The Global Catalogue of Microorganisms (GCM) 10K type strain sequencing project: providing services to taxonomists for standard genome sequencing and annotation.</title>
        <authorList>
            <consortium name="The Broad Institute Genomics Platform"/>
            <consortium name="The Broad Institute Genome Sequencing Center for Infectious Disease"/>
            <person name="Wu L."/>
            <person name="Ma J."/>
        </authorList>
    </citation>
    <scope>NUCLEOTIDE SEQUENCE [LARGE SCALE GENOMIC DNA]</scope>
    <source>
        <strain evidence="6">JCM 4316</strain>
    </source>
</reference>
<dbReference type="InterPro" id="IPR036388">
    <property type="entry name" value="WH-like_DNA-bd_sf"/>
</dbReference>
<dbReference type="SMART" id="SM00344">
    <property type="entry name" value="HTH_ASNC"/>
    <property type="match status" value="1"/>
</dbReference>
<evidence type="ECO:0000313" key="5">
    <source>
        <dbReference type="EMBL" id="GAA2331807.1"/>
    </source>
</evidence>
<dbReference type="RefSeq" id="WP_346173564.1">
    <property type="nucleotide sequence ID" value="NZ_BAAASD010000004.1"/>
</dbReference>
<keyword evidence="2" id="KW-0238">DNA-binding</keyword>
<dbReference type="InterPro" id="IPR019885">
    <property type="entry name" value="Tscrpt_reg_HTH_AsnC-type_CS"/>
</dbReference>
<dbReference type="Pfam" id="PF13412">
    <property type="entry name" value="HTH_24"/>
    <property type="match status" value="1"/>
</dbReference>
<proteinExistence type="predicted"/>
<dbReference type="PANTHER" id="PTHR30154">
    <property type="entry name" value="LEUCINE-RESPONSIVE REGULATORY PROTEIN"/>
    <property type="match status" value="1"/>
</dbReference>
<protein>
    <submittedName>
        <fullName evidence="5">Lrp/AsnC family transcriptional regulator</fullName>
    </submittedName>
</protein>
<dbReference type="InterPro" id="IPR019888">
    <property type="entry name" value="Tscrpt_reg_AsnC-like"/>
</dbReference>
<dbReference type="SUPFAM" id="SSF54909">
    <property type="entry name" value="Dimeric alpha+beta barrel"/>
    <property type="match status" value="1"/>
</dbReference>
<evidence type="ECO:0000256" key="2">
    <source>
        <dbReference type="ARBA" id="ARBA00023125"/>
    </source>
</evidence>
<keyword evidence="3" id="KW-0804">Transcription</keyword>
<dbReference type="InterPro" id="IPR011008">
    <property type="entry name" value="Dimeric_a/b-barrel"/>
</dbReference>
<organism evidence="5 6">
    <name type="scientific">Streptomyces cuspidosporus</name>
    <dbReference type="NCBI Taxonomy" id="66882"/>
    <lineage>
        <taxon>Bacteria</taxon>
        <taxon>Bacillati</taxon>
        <taxon>Actinomycetota</taxon>
        <taxon>Actinomycetes</taxon>
        <taxon>Kitasatosporales</taxon>
        <taxon>Streptomycetaceae</taxon>
        <taxon>Streptomyces</taxon>
    </lineage>
</organism>
<dbReference type="EMBL" id="BAAASD010000004">
    <property type="protein sequence ID" value="GAA2331807.1"/>
    <property type="molecule type" value="Genomic_DNA"/>
</dbReference>
<feature type="domain" description="HTH asnC-type" evidence="4">
    <location>
        <begin position="7"/>
        <end position="68"/>
    </location>
</feature>
<dbReference type="Gene3D" id="3.30.70.920">
    <property type="match status" value="1"/>
</dbReference>
<dbReference type="PROSITE" id="PS00519">
    <property type="entry name" value="HTH_ASNC_1"/>
    <property type="match status" value="1"/>
</dbReference>
<keyword evidence="6" id="KW-1185">Reference proteome</keyword>
<dbReference type="InterPro" id="IPR019887">
    <property type="entry name" value="Tscrpt_reg_AsnC/Lrp_C"/>
</dbReference>
<comment type="caution">
    <text evidence="5">The sequence shown here is derived from an EMBL/GenBank/DDBJ whole genome shotgun (WGS) entry which is preliminary data.</text>
</comment>
<accession>A0ABP5SLS6</accession>
<dbReference type="Pfam" id="PF01037">
    <property type="entry name" value="AsnC_trans_reg"/>
    <property type="match status" value="1"/>
</dbReference>
<evidence type="ECO:0000256" key="3">
    <source>
        <dbReference type="ARBA" id="ARBA00023163"/>
    </source>
</evidence>
<name>A0ABP5SLS6_9ACTN</name>
<dbReference type="PANTHER" id="PTHR30154:SF34">
    <property type="entry name" value="TRANSCRIPTIONAL REGULATOR AZLB"/>
    <property type="match status" value="1"/>
</dbReference>
<dbReference type="Proteomes" id="UP001500253">
    <property type="component" value="Unassembled WGS sequence"/>
</dbReference>
<keyword evidence="1" id="KW-0805">Transcription regulation</keyword>
<dbReference type="Gene3D" id="1.10.10.10">
    <property type="entry name" value="Winged helix-like DNA-binding domain superfamily/Winged helix DNA-binding domain"/>
    <property type="match status" value="1"/>
</dbReference>
<dbReference type="InterPro" id="IPR011991">
    <property type="entry name" value="ArsR-like_HTH"/>
</dbReference>
<dbReference type="CDD" id="cd00090">
    <property type="entry name" value="HTH_ARSR"/>
    <property type="match status" value="1"/>
</dbReference>
<dbReference type="SUPFAM" id="SSF46785">
    <property type="entry name" value="Winged helix' DNA-binding domain"/>
    <property type="match status" value="1"/>
</dbReference>
<dbReference type="PROSITE" id="PS50956">
    <property type="entry name" value="HTH_ASNC_2"/>
    <property type="match status" value="1"/>
</dbReference>
<dbReference type="InterPro" id="IPR000485">
    <property type="entry name" value="AsnC-type_HTH_dom"/>
</dbReference>
<evidence type="ECO:0000256" key="1">
    <source>
        <dbReference type="ARBA" id="ARBA00023015"/>
    </source>
</evidence>
<evidence type="ECO:0000313" key="6">
    <source>
        <dbReference type="Proteomes" id="UP001500253"/>
    </source>
</evidence>
<dbReference type="InterPro" id="IPR036390">
    <property type="entry name" value="WH_DNA-bd_sf"/>
</dbReference>